<dbReference type="Proteomes" id="UP001469365">
    <property type="component" value="Unassembled WGS sequence"/>
</dbReference>
<keyword evidence="3" id="KW-1185">Reference proteome</keyword>
<accession>A0ABU9DQZ1</accession>
<feature type="region of interest" description="Disordered" evidence="1">
    <location>
        <begin position="129"/>
        <end position="154"/>
    </location>
</feature>
<name>A0ABU9DQZ1_9BACL</name>
<feature type="region of interest" description="Disordered" evidence="1">
    <location>
        <begin position="36"/>
        <end position="65"/>
    </location>
</feature>
<evidence type="ECO:0000313" key="2">
    <source>
        <dbReference type="EMBL" id="MEK8131272.1"/>
    </source>
</evidence>
<comment type="caution">
    <text evidence="2">The sequence shown here is derived from an EMBL/GenBank/DDBJ whole genome shotgun (WGS) entry which is preliminary data.</text>
</comment>
<sequence>MSWAEKENKAKLHMLNSLARSQRALTRMLESMAGLTEYGGAEGDGQQAEETSTSRAEGEGRPSAAAAKDLAGGAHAPLAREWLAQLEALGRYQRAMAERLGLIRIRKLRSGVPAAPWLNGNVTQGRQLRRSSRRPAAAPHGIGDKVGAYADQAN</sequence>
<protein>
    <submittedName>
        <fullName evidence="2">Uncharacterized protein</fullName>
    </submittedName>
</protein>
<proteinExistence type="predicted"/>
<evidence type="ECO:0000256" key="1">
    <source>
        <dbReference type="SAM" id="MobiDB-lite"/>
    </source>
</evidence>
<dbReference type="EMBL" id="JBBPCC010000020">
    <property type="protein sequence ID" value="MEK8131272.1"/>
    <property type="molecule type" value="Genomic_DNA"/>
</dbReference>
<organism evidence="2 3">
    <name type="scientific">Paenibacillus filicis</name>
    <dbReference type="NCBI Taxonomy" id="669464"/>
    <lineage>
        <taxon>Bacteria</taxon>
        <taxon>Bacillati</taxon>
        <taxon>Bacillota</taxon>
        <taxon>Bacilli</taxon>
        <taxon>Bacillales</taxon>
        <taxon>Paenibacillaceae</taxon>
        <taxon>Paenibacillus</taxon>
    </lineage>
</organism>
<evidence type="ECO:0000313" key="3">
    <source>
        <dbReference type="Proteomes" id="UP001469365"/>
    </source>
</evidence>
<reference evidence="2 3" key="1">
    <citation type="submission" date="2024-04" db="EMBL/GenBank/DDBJ databases">
        <title>draft genome sequnece of Paenibacillus filicis.</title>
        <authorList>
            <person name="Kim D.-U."/>
        </authorList>
    </citation>
    <scope>NUCLEOTIDE SEQUENCE [LARGE SCALE GENOMIC DNA]</scope>
    <source>
        <strain evidence="2 3">KACC14197</strain>
    </source>
</reference>
<gene>
    <name evidence="2" type="ORF">WMW72_25525</name>
</gene>
<dbReference type="RefSeq" id="WP_341418408.1">
    <property type="nucleotide sequence ID" value="NZ_JBBPCC010000020.1"/>
</dbReference>